<comment type="caution">
    <text evidence="3">The sequence shown here is derived from an EMBL/GenBank/DDBJ whole genome shotgun (WGS) entry which is preliminary data.</text>
</comment>
<protein>
    <submittedName>
        <fullName evidence="3">SDR family oxidoreductase</fullName>
    </submittedName>
</protein>
<dbReference type="Proteomes" id="UP001168694">
    <property type="component" value="Unassembled WGS sequence"/>
</dbReference>
<dbReference type="PANTHER" id="PTHR48107:SF7">
    <property type="entry name" value="RE15974P"/>
    <property type="match status" value="1"/>
</dbReference>
<evidence type="ECO:0000313" key="4">
    <source>
        <dbReference type="Proteomes" id="UP001168694"/>
    </source>
</evidence>
<evidence type="ECO:0000256" key="1">
    <source>
        <dbReference type="ARBA" id="ARBA00006484"/>
    </source>
</evidence>
<proteinExistence type="inferred from homology"/>
<keyword evidence="2" id="KW-0560">Oxidoreductase</keyword>
<gene>
    <name evidence="3" type="ORF">QYF49_04835</name>
</gene>
<dbReference type="InterPro" id="IPR020904">
    <property type="entry name" value="Sc_DH/Rdtase_CS"/>
</dbReference>
<dbReference type="EMBL" id="JAUHLN010000001">
    <property type="protein sequence ID" value="MDN4072354.1"/>
    <property type="molecule type" value="Genomic_DNA"/>
</dbReference>
<organism evidence="3 4">
    <name type="scientific">Fictibacillus terranigra</name>
    <dbReference type="NCBI Taxonomy" id="3058424"/>
    <lineage>
        <taxon>Bacteria</taxon>
        <taxon>Bacillati</taxon>
        <taxon>Bacillota</taxon>
        <taxon>Bacilli</taxon>
        <taxon>Bacillales</taxon>
        <taxon>Fictibacillaceae</taxon>
        <taxon>Fictibacillus</taxon>
    </lineage>
</organism>
<dbReference type="NCBIfam" id="NF009389">
    <property type="entry name" value="PRK12748.1"/>
    <property type="match status" value="1"/>
</dbReference>
<dbReference type="Pfam" id="PF13561">
    <property type="entry name" value="adh_short_C2"/>
    <property type="match status" value="1"/>
</dbReference>
<comment type="similarity">
    <text evidence="1">Belongs to the short-chain dehydrogenases/reductases (SDR) family.</text>
</comment>
<dbReference type="InterPro" id="IPR002347">
    <property type="entry name" value="SDR_fam"/>
</dbReference>
<dbReference type="InterPro" id="IPR036291">
    <property type="entry name" value="NAD(P)-bd_dom_sf"/>
</dbReference>
<keyword evidence="4" id="KW-1185">Reference proteome</keyword>
<dbReference type="NCBIfam" id="NF009499">
    <property type="entry name" value="PRK12859.1"/>
    <property type="match status" value="1"/>
</dbReference>
<dbReference type="PRINTS" id="PR00081">
    <property type="entry name" value="GDHRDH"/>
</dbReference>
<dbReference type="PANTHER" id="PTHR48107">
    <property type="entry name" value="NADPH-DEPENDENT ALDEHYDE REDUCTASE-LIKE PROTEIN, CHLOROPLASTIC-RELATED"/>
    <property type="match status" value="1"/>
</dbReference>
<accession>A0ABT8E366</accession>
<dbReference type="PRINTS" id="PR00080">
    <property type="entry name" value="SDRFAMILY"/>
</dbReference>
<reference evidence="3" key="1">
    <citation type="submission" date="2023-06" db="EMBL/GenBank/DDBJ databases">
        <title>Draft Genome Sequences of Representative Paenibacillus Polymyxa, Bacillus cereus, Fictibacillus sp., and Brevibacillus agri Strains Isolated from Amazonian Dark Earth.</title>
        <authorList>
            <person name="Pellegrinetti T.A."/>
            <person name="Cunha I.C.M."/>
            <person name="Chaves M.G."/>
            <person name="Freitas A.S."/>
            <person name="Silva A.V.R."/>
            <person name="Tsai S.M."/>
            <person name="Mendes L.W."/>
        </authorList>
    </citation>
    <scope>NUCLEOTIDE SEQUENCE</scope>
    <source>
        <strain evidence="3">CENA-BCM004</strain>
    </source>
</reference>
<dbReference type="PROSITE" id="PS00061">
    <property type="entry name" value="ADH_SHORT"/>
    <property type="match status" value="1"/>
</dbReference>
<sequence>MNRELSGKVAIVTGVSRLEGLGAAFCRTLAEGGASVFFTYWSSYDEGMPWGKKERDPETLLKELKEYGAAAGKMELNLADADSYARLFDEAEGAVGSPSILVNNACYSVNDTIETLTAEHLDKHYQINVRATAMLCVEYVRRWKGEYGGRVINMTSGQSKGPMTGEIAYATTKGAIDALTVTLSEEVADKGITVNAVNPGPTDTGWMDDEIHQQLALRFPSGRVGMPDDAARLVRFLASDQSGWITGQILHSEGGFKRG</sequence>
<evidence type="ECO:0000313" key="3">
    <source>
        <dbReference type="EMBL" id="MDN4072354.1"/>
    </source>
</evidence>
<name>A0ABT8E366_9BACL</name>
<dbReference type="SUPFAM" id="SSF51735">
    <property type="entry name" value="NAD(P)-binding Rossmann-fold domains"/>
    <property type="match status" value="1"/>
</dbReference>
<dbReference type="RefSeq" id="WP_290398474.1">
    <property type="nucleotide sequence ID" value="NZ_JAUHLN010000001.1"/>
</dbReference>
<dbReference type="CDD" id="cd05233">
    <property type="entry name" value="SDR_c"/>
    <property type="match status" value="1"/>
</dbReference>
<dbReference type="Gene3D" id="3.40.50.720">
    <property type="entry name" value="NAD(P)-binding Rossmann-like Domain"/>
    <property type="match status" value="1"/>
</dbReference>
<evidence type="ECO:0000256" key="2">
    <source>
        <dbReference type="ARBA" id="ARBA00023002"/>
    </source>
</evidence>